<dbReference type="InterPro" id="IPR012480">
    <property type="entry name" value="Hepar_II_III_C"/>
</dbReference>
<gene>
    <name evidence="3" type="ORF">HNR00_000365</name>
</gene>
<dbReference type="RefSeq" id="WP_183563899.1">
    <property type="nucleotide sequence ID" value="NZ_JACHOP010000001.1"/>
</dbReference>
<evidence type="ECO:0000313" key="4">
    <source>
        <dbReference type="Proteomes" id="UP000583454"/>
    </source>
</evidence>
<evidence type="ECO:0000313" key="3">
    <source>
        <dbReference type="EMBL" id="MBB5755676.1"/>
    </source>
</evidence>
<feature type="domain" description="Heparinase II/III-like C-terminal" evidence="2">
    <location>
        <begin position="664"/>
        <end position="819"/>
    </location>
</feature>
<dbReference type="InterPro" id="IPR008929">
    <property type="entry name" value="Chondroitin_lyas"/>
</dbReference>
<evidence type="ECO:0000256" key="1">
    <source>
        <dbReference type="ARBA" id="ARBA00004196"/>
    </source>
</evidence>
<dbReference type="EMBL" id="JACHOP010000001">
    <property type="protein sequence ID" value="MBB5755676.1"/>
    <property type="molecule type" value="Genomic_DNA"/>
</dbReference>
<evidence type="ECO:0000259" key="2">
    <source>
        <dbReference type="Pfam" id="PF07940"/>
    </source>
</evidence>
<organism evidence="3 4">
    <name type="scientific">Methylorubrum rhodinum</name>
    <dbReference type="NCBI Taxonomy" id="29428"/>
    <lineage>
        <taxon>Bacteria</taxon>
        <taxon>Pseudomonadati</taxon>
        <taxon>Pseudomonadota</taxon>
        <taxon>Alphaproteobacteria</taxon>
        <taxon>Hyphomicrobiales</taxon>
        <taxon>Methylobacteriaceae</taxon>
        <taxon>Methylorubrum</taxon>
    </lineage>
</organism>
<sequence length="893" mass="93362">MGERDAERGLEGEDGQGGVPVRLPAAVRYAGGAGPGGRAGLHVVAANHRFARAVLAFEGLRPGAWACLELGLAYDGTEAAGLSPDCIGIGFDFLAADGSSLDLDHVPGLARSLLDPQAAWIAGPALADGQRPVRVAFRMPDQACDLAVTVRSWRNTAPVTVSDPILLIGRPDPGPAPRRRRLDEGPLVLRYALPDGVGLTLRGQLTAPRPDEHAARVRLVYRDAADAEIAPPYPGAVSVPGLGAVVNLSAVPQARRFTLALRPPTGAAGVDLAIGPWEDAERPTGAELVGEPELALEDDFRLESLCGDDALDAAVFLARLADRLGLPEDRPVGWIAPLGGDPVPSPAPLARARALRAGPDRSIRLDDEGGASLALAGLPDWSVPAAPDWREDPFRSVPWRLAYQSLTWLLPLAGLSGQERRARALAASWSAANPWGMPSDPLSLHPAALAPRAEVLASLLAGDGPDRGTIAAEAARHGFALAEIVGQNTLARGLPGIQAAAALLALARALPAFPFAPFWETLARRSLDQGFDALLGTDGTFAESALQRRLDLLGHGRSVADLLGDEAPGPTIAARVAAALPGLARLLDPGGRLPPFGDGASALDHAGWIARLVRPEAGDLVAARDAAPAEPPTEACDVTALRYDGPERGWAHFACQHAGPSLPEHRDATSFVFATGGSRWIVEGGGEGTETGAARHYLPSARAHNVAIPDGREPVAGRAWPTARLDLDGARVLAFASNVHGPDYDHARLFLVLDDLGGLAVLDRFVARSDGPSRAVSFEGLLHLPPDTLVALSGPRRALARQEGGRLDFQPWTVTGQGAGMDVVIGRSDRPGRMQGFVAAGNGGLRAAPVLRYAFTGRGRVCGGMILAADGEAERRLVHLLGTDAVRRLAEGF</sequence>
<accession>A0A840ZDK9</accession>
<name>A0A840ZDK9_9HYPH</name>
<protein>
    <recommendedName>
        <fullName evidence="2">Heparinase II/III-like C-terminal domain-containing protein</fullName>
    </recommendedName>
</protein>
<dbReference type="GO" id="GO:0016829">
    <property type="term" value="F:lyase activity"/>
    <property type="evidence" value="ECO:0007669"/>
    <property type="project" value="InterPro"/>
</dbReference>
<keyword evidence="4" id="KW-1185">Reference proteome</keyword>
<dbReference type="Gene3D" id="2.70.98.70">
    <property type="match status" value="1"/>
</dbReference>
<comment type="caution">
    <text evidence="3">The sequence shown here is derived from an EMBL/GenBank/DDBJ whole genome shotgun (WGS) entry which is preliminary data.</text>
</comment>
<dbReference type="Gene3D" id="1.50.10.100">
    <property type="entry name" value="Chondroitin AC/alginate lyase"/>
    <property type="match status" value="1"/>
</dbReference>
<comment type="subcellular location">
    <subcellularLocation>
        <location evidence="1">Cell envelope</location>
    </subcellularLocation>
</comment>
<proteinExistence type="predicted"/>
<reference evidence="3 4" key="1">
    <citation type="submission" date="2020-08" db="EMBL/GenBank/DDBJ databases">
        <title>Genomic Encyclopedia of Type Strains, Phase IV (KMG-IV): sequencing the most valuable type-strain genomes for metagenomic binning, comparative biology and taxonomic classification.</title>
        <authorList>
            <person name="Goeker M."/>
        </authorList>
    </citation>
    <scope>NUCLEOTIDE SEQUENCE [LARGE SCALE GENOMIC DNA]</scope>
    <source>
        <strain evidence="3 4">DSM 2163</strain>
    </source>
</reference>
<dbReference type="GO" id="GO:0030313">
    <property type="term" value="C:cell envelope"/>
    <property type="evidence" value="ECO:0007669"/>
    <property type="project" value="UniProtKB-SubCell"/>
</dbReference>
<dbReference type="AlphaFoldDB" id="A0A840ZDK9"/>
<dbReference type="Pfam" id="PF07940">
    <property type="entry name" value="Hepar_II_III_C"/>
    <property type="match status" value="1"/>
</dbReference>
<dbReference type="Proteomes" id="UP000583454">
    <property type="component" value="Unassembled WGS sequence"/>
</dbReference>